<dbReference type="PANTHER" id="PTHR43130:SF2">
    <property type="entry name" value="DJ-1_PFPI DOMAIN-CONTAINING PROTEIN"/>
    <property type="match status" value="1"/>
</dbReference>
<protein>
    <submittedName>
        <fullName evidence="3">DJ-1/PfpI family protein</fullName>
    </submittedName>
</protein>
<feature type="domain" description="DJ-1/PfpI" evidence="2">
    <location>
        <begin position="78"/>
        <end position="241"/>
    </location>
</feature>
<feature type="transmembrane region" description="Helical" evidence="1">
    <location>
        <begin position="26"/>
        <end position="45"/>
    </location>
</feature>
<evidence type="ECO:0000256" key="1">
    <source>
        <dbReference type="SAM" id="Phobius"/>
    </source>
</evidence>
<dbReference type="Proteomes" id="UP001589844">
    <property type="component" value="Unassembled WGS sequence"/>
</dbReference>
<proteinExistence type="predicted"/>
<sequence length="396" mass="44070">MRDTTRQVKLLIQENIHRKNRSLQQILAYLLGAFCLLLNTTLGSLCYAQTPDTTPAIPQQSSSLLTSTLHEGRTRPVVAIIAENRFTELTDYVIPYSILKQADIAEVYALGMQEGVIQMFPALRLRAQFSAAQFDRLHPDGADYVIVPAVHYSADPALISWIQAQAKKGASIIGICDGVWVLANAGLLENKRAVGHWHSFDDLSKQFPRTQFIKDKRYLADGNIMTSTGVSASIPVSLALVNVIAGEAKTQALADELDIPKWDDEHRSADFKLSAKHMWTASINWLTFWGKDKFMVSLANDIDELSLALMADAYARTYRSSVFSFARAPVTSLRGLQIVPDHDVATNDAPVLSLPAKLIPGRGLDWILQQIALRYDERTASFVALQMEYPYHPARK</sequence>
<evidence type="ECO:0000313" key="4">
    <source>
        <dbReference type="Proteomes" id="UP001589844"/>
    </source>
</evidence>
<dbReference type="EMBL" id="JBHLXJ010000003">
    <property type="protein sequence ID" value="MFC0348931.1"/>
    <property type="molecule type" value="Genomic_DNA"/>
</dbReference>
<dbReference type="Gene3D" id="3.40.50.880">
    <property type="match status" value="1"/>
</dbReference>
<keyword evidence="1" id="KW-0812">Transmembrane</keyword>
<evidence type="ECO:0000259" key="2">
    <source>
        <dbReference type="Pfam" id="PF01965"/>
    </source>
</evidence>
<dbReference type="InterPro" id="IPR002818">
    <property type="entry name" value="DJ-1/PfpI"/>
</dbReference>
<dbReference type="Pfam" id="PF01965">
    <property type="entry name" value="DJ-1_PfpI"/>
    <property type="match status" value="1"/>
</dbReference>
<dbReference type="PANTHER" id="PTHR43130">
    <property type="entry name" value="ARAC-FAMILY TRANSCRIPTIONAL REGULATOR"/>
    <property type="match status" value="1"/>
</dbReference>
<gene>
    <name evidence="3" type="ORF">ACFFJH_03855</name>
</gene>
<evidence type="ECO:0000313" key="3">
    <source>
        <dbReference type="EMBL" id="MFC0348931.1"/>
    </source>
</evidence>
<reference evidence="3 4" key="1">
    <citation type="submission" date="2024-09" db="EMBL/GenBank/DDBJ databases">
        <authorList>
            <person name="Sun Q."/>
            <person name="Mori K."/>
        </authorList>
    </citation>
    <scope>NUCLEOTIDE SEQUENCE [LARGE SCALE GENOMIC DNA]</scope>
    <source>
        <strain evidence="3 4">CCM 8677</strain>
    </source>
</reference>
<dbReference type="RefSeq" id="WP_390210185.1">
    <property type="nucleotide sequence ID" value="NZ_JBHLXJ010000003.1"/>
</dbReference>
<accession>A0ABV6IAT7</accession>
<organism evidence="3 4">
    <name type="scientific">Undibacterium danionis</name>
    <dbReference type="NCBI Taxonomy" id="1812100"/>
    <lineage>
        <taxon>Bacteria</taxon>
        <taxon>Pseudomonadati</taxon>
        <taxon>Pseudomonadota</taxon>
        <taxon>Betaproteobacteria</taxon>
        <taxon>Burkholderiales</taxon>
        <taxon>Oxalobacteraceae</taxon>
        <taxon>Undibacterium</taxon>
    </lineage>
</organism>
<dbReference type="SUPFAM" id="SSF52317">
    <property type="entry name" value="Class I glutamine amidotransferase-like"/>
    <property type="match status" value="1"/>
</dbReference>
<keyword evidence="4" id="KW-1185">Reference proteome</keyword>
<dbReference type="InterPro" id="IPR029062">
    <property type="entry name" value="Class_I_gatase-like"/>
</dbReference>
<keyword evidence="1" id="KW-1133">Transmembrane helix</keyword>
<name>A0ABV6IAT7_9BURK</name>
<comment type="caution">
    <text evidence="3">The sequence shown here is derived from an EMBL/GenBank/DDBJ whole genome shotgun (WGS) entry which is preliminary data.</text>
</comment>
<keyword evidence="1" id="KW-0472">Membrane</keyword>
<dbReference type="InterPro" id="IPR052158">
    <property type="entry name" value="INH-QAR"/>
</dbReference>